<sequence length="205" mass="23141">MKYFVFDIDGTLIDSSKVDQWAMRTALAEFGYEFTYEQLIFSFGMPGRRALAKLSIPAERVEPIMARWEALAYDRLDEIPMYDGIPEVIAELRNGGCQCGIVTSRTRLQLEQGIKPIGFTPWFDEIICADDVEHPKPAPDALLECLRRFGCKPEDAVYIGDSEYDMQCAKSAGVKSVLALWGCSEAEKLTSDLRFEHPAEILTLR</sequence>
<protein>
    <submittedName>
        <fullName evidence="1">HAD family hydrolase</fullName>
    </submittedName>
</protein>
<dbReference type="PANTHER" id="PTHR43434">
    <property type="entry name" value="PHOSPHOGLYCOLATE PHOSPHATASE"/>
    <property type="match status" value="1"/>
</dbReference>
<comment type="caution">
    <text evidence="1">The sequence shown here is derived from an EMBL/GenBank/DDBJ whole genome shotgun (WGS) entry which is preliminary data.</text>
</comment>
<dbReference type="Proteomes" id="UP001298753">
    <property type="component" value="Unassembled WGS sequence"/>
</dbReference>
<evidence type="ECO:0000313" key="1">
    <source>
        <dbReference type="EMBL" id="MCC2175642.1"/>
    </source>
</evidence>
<dbReference type="SFLD" id="SFLDG01129">
    <property type="entry name" value="C1.5:_HAD__Beta-PGM__Phosphata"/>
    <property type="match status" value="1"/>
</dbReference>
<dbReference type="GO" id="GO:0006281">
    <property type="term" value="P:DNA repair"/>
    <property type="evidence" value="ECO:0007669"/>
    <property type="project" value="TreeGrafter"/>
</dbReference>
<dbReference type="Pfam" id="PF13419">
    <property type="entry name" value="HAD_2"/>
    <property type="match status" value="1"/>
</dbReference>
<dbReference type="InterPro" id="IPR006439">
    <property type="entry name" value="HAD-SF_hydro_IA"/>
</dbReference>
<dbReference type="EMBL" id="JAJEPX010000001">
    <property type="protein sequence ID" value="MCC2175642.1"/>
    <property type="molecule type" value="Genomic_DNA"/>
</dbReference>
<organism evidence="1 2">
    <name type="scientific">Agathobaculum butyriciproducens</name>
    <dbReference type="NCBI Taxonomy" id="1628085"/>
    <lineage>
        <taxon>Bacteria</taxon>
        <taxon>Bacillati</taxon>
        <taxon>Bacillota</taxon>
        <taxon>Clostridia</taxon>
        <taxon>Eubacteriales</taxon>
        <taxon>Butyricicoccaceae</taxon>
        <taxon>Agathobaculum</taxon>
    </lineage>
</organism>
<dbReference type="SFLD" id="SFLDS00003">
    <property type="entry name" value="Haloacid_Dehalogenase"/>
    <property type="match status" value="1"/>
</dbReference>
<dbReference type="PANTHER" id="PTHR43434:SF26">
    <property type="entry name" value="PYROPHOSPHATASE PPAX"/>
    <property type="match status" value="1"/>
</dbReference>
<keyword evidence="2" id="KW-1185">Reference proteome</keyword>
<gene>
    <name evidence="1" type="ORF">LKD22_00610</name>
</gene>
<reference evidence="1 2" key="1">
    <citation type="submission" date="2021-10" db="EMBL/GenBank/DDBJ databases">
        <title>Anaerobic single-cell dispensing facilitates the cultivation of human gut bacteria.</title>
        <authorList>
            <person name="Afrizal A."/>
        </authorList>
    </citation>
    <scope>NUCLEOTIDE SEQUENCE [LARGE SCALE GENOMIC DNA]</scope>
    <source>
        <strain evidence="1 2">CLA-AA-H270</strain>
    </source>
</reference>
<dbReference type="GO" id="GO:0008967">
    <property type="term" value="F:phosphoglycolate phosphatase activity"/>
    <property type="evidence" value="ECO:0007669"/>
    <property type="project" value="TreeGrafter"/>
</dbReference>
<accession>A0AAW4VVV1</accession>
<proteinExistence type="predicted"/>
<dbReference type="GeneID" id="98660469"/>
<dbReference type="AlphaFoldDB" id="A0AAW4VVV1"/>
<dbReference type="GO" id="GO:0005829">
    <property type="term" value="C:cytosol"/>
    <property type="evidence" value="ECO:0007669"/>
    <property type="project" value="TreeGrafter"/>
</dbReference>
<dbReference type="SUPFAM" id="SSF56784">
    <property type="entry name" value="HAD-like"/>
    <property type="match status" value="1"/>
</dbReference>
<dbReference type="SFLD" id="SFLDG01135">
    <property type="entry name" value="C1.5.6:_HAD__Beta-PGM__Phospha"/>
    <property type="match status" value="1"/>
</dbReference>
<dbReference type="NCBIfam" id="TIGR01509">
    <property type="entry name" value="HAD-SF-IA-v3"/>
    <property type="match status" value="1"/>
</dbReference>
<keyword evidence="1" id="KW-0378">Hydrolase</keyword>
<evidence type="ECO:0000313" key="2">
    <source>
        <dbReference type="Proteomes" id="UP001298753"/>
    </source>
</evidence>
<dbReference type="InterPro" id="IPR023214">
    <property type="entry name" value="HAD_sf"/>
</dbReference>
<dbReference type="InterPro" id="IPR050155">
    <property type="entry name" value="HAD-like_hydrolase_sf"/>
</dbReference>
<dbReference type="Gene3D" id="3.40.50.1000">
    <property type="entry name" value="HAD superfamily/HAD-like"/>
    <property type="match status" value="1"/>
</dbReference>
<dbReference type="InterPro" id="IPR041492">
    <property type="entry name" value="HAD_2"/>
</dbReference>
<dbReference type="NCBIfam" id="TIGR01549">
    <property type="entry name" value="HAD-SF-IA-v1"/>
    <property type="match status" value="1"/>
</dbReference>
<dbReference type="RefSeq" id="WP_227599919.1">
    <property type="nucleotide sequence ID" value="NZ_JAJEPX010000001.1"/>
</dbReference>
<dbReference type="InterPro" id="IPR023198">
    <property type="entry name" value="PGP-like_dom2"/>
</dbReference>
<dbReference type="Gene3D" id="1.10.150.240">
    <property type="entry name" value="Putative phosphatase, domain 2"/>
    <property type="match status" value="1"/>
</dbReference>
<name>A0AAW4VVV1_9FIRM</name>
<dbReference type="InterPro" id="IPR036412">
    <property type="entry name" value="HAD-like_sf"/>
</dbReference>